<dbReference type="PANTHER" id="PTHR12526">
    <property type="entry name" value="GLYCOSYLTRANSFERASE"/>
    <property type="match status" value="1"/>
</dbReference>
<organism evidence="3 4">
    <name type="scientific">Jeotgalibaca dankookensis</name>
    <dbReference type="NCBI Taxonomy" id="708126"/>
    <lineage>
        <taxon>Bacteria</taxon>
        <taxon>Bacillati</taxon>
        <taxon>Bacillota</taxon>
        <taxon>Bacilli</taxon>
        <taxon>Lactobacillales</taxon>
        <taxon>Carnobacteriaceae</taxon>
        <taxon>Jeotgalibaca</taxon>
    </lineage>
</organism>
<evidence type="ECO:0000313" key="3">
    <source>
        <dbReference type="EMBL" id="AQS52641.1"/>
    </source>
</evidence>
<evidence type="ECO:0000259" key="1">
    <source>
        <dbReference type="Pfam" id="PF00534"/>
    </source>
</evidence>
<dbReference type="PANTHER" id="PTHR12526:SF630">
    <property type="entry name" value="GLYCOSYLTRANSFERASE"/>
    <property type="match status" value="1"/>
</dbReference>
<sequence>MKILYVSTISNTINTFLIPHIKMLIEKGHTVDVACNIQREIDPLLLEYGCKIYDLSFSRSPFDRGNYKAYKELKKIVTGEQYDIIHTHTPIASAIVRVACKNIKQTRVFYTAHGFHFYKGAPIKSWMIYYPIEKALSRYTDTLITINKEDYKTAKNKFNAKKTEYIAGVGLNMERFEHIVVDKETKKKELGVPVDSQVLLSIGELNKNKNHEIVIEAIAKLHNEKIHYIICGEGPLNDYLINLSEKLGIERQIHLTGLRKDIPEICKASDVFVFPSIREGLSVALMESMASGLPVICTNIRGNSDLIENKKGGFLIRSGDADAWAKYINELTSSNELKKKFSCFNLEKIKKFSIVNILSFTEKIYS</sequence>
<dbReference type="OrthoDB" id="9806653at2"/>
<dbReference type="RefSeq" id="WP_062468044.1">
    <property type="nucleotide sequence ID" value="NZ_BBYN01000005.1"/>
</dbReference>
<dbReference type="InterPro" id="IPR001296">
    <property type="entry name" value="Glyco_trans_1"/>
</dbReference>
<keyword evidence="4" id="KW-1185">Reference proteome</keyword>
<dbReference type="Pfam" id="PF13477">
    <property type="entry name" value="Glyco_trans_4_2"/>
    <property type="match status" value="1"/>
</dbReference>
<dbReference type="SUPFAM" id="SSF53756">
    <property type="entry name" value="UDP-Glycosyltransferase/glycogen phosphorylase"/>
    <property type="match status" value="1"/>
</dbReference>
<dbReference type="EC" id="2.4.-.-" evidence="3"/>
<reference evidence="3 4" key="1">
    <citation type="journal article" date="2014" name="Int. J. Syst. Evol. Microbiol.">
        <title>Jeotgalibaca dankookensis gen. nov., sp. nov., a member of the family Carnobacteriaceae, isolated from seujeot (Korean traditional food).</title>
        <authorList>
            <person name="Lee D.G."/>
            <person name="Trujillo M.E."/>
            <person name="Kang H."/>
            <person name="Ahn T.Y."/>
        </authorList>
    </citation>
    <scope>NUCLEOTIDE SEQUENCE [LARGE SCALE GENOMIC DNA]</scope>
    <source>
        <strain evidence="3 4">EX-07</strain>
    </source>
</reference>
<gene>
    <name evidence="3" type="primary">epsD</name>
    <name evidence="3" type="ORF">BW727_100233</name>
</gene>
<evidence type="ECO:0000313" key="4">
    <source>
        <dbReference type="Proteomes" id="UP000188993"/>
    </source>
</evidence>
<dbReference type="AlphaFoldDB" id="A0A1S6IMB3"/>
<dbReference type="GO" id="GO:0016757">
    <property type="term" value="F:glycosyltransferase activity"/>
    <property type="evidence" value="ECO:0007669"/>
    <property type="project" value="UniProtKB-KW"/>
</dbReference>
<proteinExistence type="predicted"/>
<dbReference type="STRING" id="708126.BW727_100233"/>
<dbReference type="CDD" id="cd03808">
    <property type="entry name" value="GT4_CapM-like"/>
    <property type="match status" value="1"/>
</dbReference>
<dbReference type="Gene3D" id="3.40.50.2000">
    <property type="entry name" value="Glycogen Phosphorylase B"/>
    <property type="match status" value="2"/>
</dbReference>
<dbReference type="Proteomes" id="UP000188993">
    <property type="component" value="Chromosome"/>
</dbReference>
<protein>
    <submittedName>
        <fullName evidence="3">Putative glycosyltransferase EpsD</fullName>
        <ecNumber evidence="3">2.4.-.-</ecNumber>
    </submittedName>
</protein>
<keyword evidence="3" id="KW-0808">Transferase</keyword>
<feature type="domain" description="Glycosyltransferase subfamily 4-like N-terminal" evidence="2">
    <location>
        <begin position="2"/>
        <end position="147"/>
    </location>
</feature>
<keyword evidence="3" id="KW-0328">Glycosyltransferase</keyword>
<dbReference type="Pfam" id="PF00534">
    <property type="entry name" value="Glycos_transf_1"/>
    <property type="match status" value="1"/>
</dbReference>
<feature type="domain" description="Glycosyl transferase family 1" evidence="1">
    <location>
        <begin position="182"/>
        <end position="342"/>
    </location>
</feature>
<dbReference type="EMBL" id="CP019728">
    <property type="protein sequence ID" value="AQS52641.1"/>
    <property type="molecule type" value="Genomic_DNA"/>
</dbReference>
<dbReference type="KEGG" id="jda:BW727_100233"/>
<dbReference type="InterPro" id="IPR028098">
    <property type="entry name" value="Glyco_trans_4-like_N"/>
</dbReference>
<evidence type="ECO:0000259" key="2">
    <source>
        <dbReference type="Pfam" id="PF13477"/>
    </source>
</evidence>
<name>A0A1S6IMB3_9LACT</name>
<accession>A0A1S6IMB3</accession>